<name>A0AAN8UL44_9MAGN</name>
<keyword evidence="2" id="KW-1133">Transmembrane helix</keyword>
<gene>
    <name evidence="3" type="ORF">RJ641_022229</name>
</gene>
<evidence type="ECO:0000313" key="4">
    <source>
        <dbReference type="Proteomes" id="UP001370490"/>
    </source>
</evidence>
<comment type="caution">
    <text evidence="3">The sequence shown here is derived from an EMBL/GenBank/DDBJ whole genome shotgun (WGS) entry which is preliminary data.</text>
</comment>
<accession>A0AAN8UL44</accession>
<keyword evidence="2" id="KW-0472">Membrane</keyword>
<protein>
    <submittedName>
        <fullName evidence="3">Uncharacterized protein</fullName>
    </submittedName>
</protein>
<feature type="transmembrane region" description="Helical" evidence="2">
    <location>
        <begin position="546"/>
        <end position="572"/>
    </location>
</feature>
<dbReference type="Proteomes" id="UP001370490">
    <property type="component" value="Unassembled WGS sequence"/>
</dbReference>
<keyword evidence="4" id="KW-1185">Reference proteome</keyword>
<evidence type="ECO:0000256" key="1">
    <source>
        <dbReference type="SAM" id="MobiDB-lite"/>
    </source>
</evidence>
<dbReference type="EMBL" id="JBAMMX010000027">
    <property type="protein sequence ID" value="KAK6912628.1"/>
    <property type="molecule type" value="Genomic_DNA"/>
</dbReference>
<dbReference type="PANTHER" id="PTHR31170:SF25">
    <property type="entry name" value="BNAA09G04570D PROTEIN"/>
    <property type="match status" value="1"/>
</dbReference>
<evidence type="ECO:0000313" key="3">
    <source>
        <dbReference type="EMBL" id="KAK6912628.1"/>
    </source>
</evidence>
<reference evidence="3 4" key="1">
    <citation type="submission" date="2023-12" db="EMBL/GenBank/DDBJ databases">
        <title>A high-quality genome assembly for Dillenia turbinata (Dilleniales).</title>
        <authorList>
            <person name="Chanderbali A."/>
        </authorList>
    </citation>
    <scope>NUCLEOTIDE SEQUENCE [LARGE SCALE GENOMIC DNA]</scope>
    <source>
        <strain evidence="3">LSX21</strain>
        <tissue evidence="3">Leaf</tissue>
    </source>
</reference>
<dbReference type="InterPro" id="IPR004158">
    <property type="entry name" value="DUF247_pln"/>
</dbReference>
<dbReference type="AlphaFoldDB" id="A0AAN8UL44"/>
<keyword evidence="2" id="KW-0812">Transmembrane</keyword>
<evidence type="ECO:0000256" key="2">
    <source>
        <dbReference type="SAM" id="Phobius"/>
    </source>
</evidence>
<organism evidence="3 4">
    <name type="scientific">Dillenia turbinata</name>
    <dbReference type="NCBI Taxonomy" id="194707"/>
    <lineage>
        <taxon>Eukaryota</taxon>
        <taxon>Viridiplantae</taxon>
        <taxon>Streptophyta</taxon>
        <taxon>Embryophyta</taxon>
        <taxon>Tracheophyta</taxon>
        <taxon>Spermatophyta</taxon>
        <taxon>Magnoliopsida</taxon>
        <taxon>eudicotyledons</taxon>
        <taxon>Gunneridae</taxon>
        <taxon>Pentapetalae</taxon>
        <taxon>Dilleniales</taxon>
        <taxon>Dilleniaceae</taxon>
        <taxon>Dillenia</taxon>
    </lineage>
</organism>
<sequence>MMSSDETIFPKNRAQNPDHLAIQMEEMMENLGPLVSRECCIYRVPETIAYVNAKAYKPRLVSIGPFHHGLEKYKAMEEQKLHYLHAYLQRTNLSMAQCVQAVRNIEGEARSSYAEPIKLSSDDFAKMLLVDSCFIIELFLSAILGGQRNQDLVLRVPRLLGDLFHDLILLENQVPFFVLEKIYKHFHSKSPGFPTVLELTFAIFNDYNMQNKQLQPEFKIKHFTDLVRKLHIQYPQEEDDSSAIALPSQEEDDSSAIALPSQEEDDSSPIALSSAFSHSFPQQDRVEMMSAVPSGTFGKKKIVGMSAPSHSLPQQDKLLSASAPSHSFSQLDVVRKMSVPSHSFSQPDVVRKMSAPFHSFPQQDRVVDDLADIVLMSSSSSIQQKCTKNLKSLPGATELDAAGAKFEKDSSQCWLNIQFESDKKLKIPQLKIHDESESLIRNLVAFEQCHYPKHEHYLSHYFHCIKCLAKAPKDVDLLVQNGIIVNWLGNNEAVSNLLHSVCENIVITNFSEFYYSGLRDTLNAYCENPWNSCKASLKHDYFKTPWMTAATIAAMVLLLLTCVQTITSIMSVTK</sequence>
<dbReference type="PANTHER" id="PTHR31170">
    <property type="entry name" value="BNAC04G53230D PROTEIN"/>
    <property type="match status" value="1"/>
</dbReference>
<dbReference type="Pfam" id="PF03140">
    <property type="entry name" value="DUF247"/>
    <property type="match status" value="1"/>
</dbReference>
<feature type="region of interest" description="Disordered" evidence="1">
    <location>
        <begin position="239"/>
        <end position="269"/>
    </location>
</feature>
<proteinExistence type="predicted"/>